<evidence type="ECO:0000259" key="2">
    <source>
        <dbReference type="PROSITE" id="PS50110"/>
    </source>
</evidence>
<dbReference type="Proteomes" id="UP000019460">
    <property type="component" value="Unassembled WGS sequence"/>
</dbReference>
<feature type="modified residue" description="4-aspartylphosphate" evidence="1">
    <location>
        <position position="90"/>
    </location>
</feature>
<evidence type="ECO:0000256" key="1">
    <source>
        <dbReference type="PROSITE-ProRule" id="PRU00169"/>
    </source>
</evidence>
<dbReference type="PANTHER" id="PTHR44520:SF1">
    <property type="entry name" value="TWO-COMPONENT SYSTEM REGULATORY PROTEIN"/>
    <property type="match status" value="1"/>
</dbReference>
<name>W9V7M2_9GAMM</name>
<organism evidence="3 4">
    <name type="scientific">Imhoffiella purpurea</name>
    <dbReference type="NCBI Taxonomy" id="1249627"/>
    <lineage>
        <taxon>Bacteria</taxon>
        <taxon>Pseudomonadati</taxon>
        <taxon>Pseudomonadota</taxon>
        <taxon>Gammaproteobacteria</taxon>
        <taxon>Chromatiales</taxon>
        <taxon>Chromatiaceae</taxon>
        <taxon>Imhoffiella</taxon>
    </lineage>
</organism>
<dbReference type="PROSITE" id="PS50110">
    <property type="entry name" value="RESPONSE_REGULATORY"/>
    <property type="match status" value="1"/>
</dbReference>
<dbReference type="OrthoDB" id="9793549at2"/>
<dbReference type="InterPro" id="IPR052893">
    <property type="entry name" value="TCS_response_regulator"/>
</dbReference>
<dbReference type="SMART" id="SM00448">
    <property type="entry name" value="REC"/>
    <property type="match status" value="1"/>
</dbReference>
<comment type="caution">
    <text evidence="3">The sequence shown here is derived from an EMBL/GenBank/DDBJ whole genome shotgun (WGS) entry which is preliminary data.</text>
</comment>
<keyword evidence="4" id="KW-1185">Reference proteome</keyword>
<accession>W9V7M2</accession>
<dbReference type="AlphaFoldDB" id="W9V7M2"/>
<evidence type="ECO:0000313" key="3">
    <source>
        <dbReference type="EMBL" id="EXJ15409.1"/>
    </source>
</evidence>
<dbReference type="SUPFAM" id="SSF52172">
    <property type="entry name" value="CheY-like"/>
    <property type="match status" value="1"/>
</dbReference>
<dbReference type="PANTHER" id="PTHR44520">
    <property type="entry name" value="RESPONSE REGULATOR RCP1-RELATED"/>
    <property type="match status" value="1"/>
</dbReference>
<dbReference type="Gene3D" id="3.40.50.2300">
    <property type="match status" value="1"/>
</dbReference>
<reference evidence="3 4" key="1">
    <citation type="submission" date="2012-11" db="EMBL/GenBank/DDBJ databases">
        <title>Genome assembly of Thiorhodococcus sp. AK35.</title>
        <authorList>
            <person name="Nupur N."/>
            <person name="Khatri I."/>
            <person name="Subramanian S."/>
            <person name="Pinnaka A."/>
        </authorList>
    </citation>
    <scope>NUCLEOTIDE SEQUENCE [LARGE SCALE GENOMIC DNA]</scope>
    <source>
        <strain evidence="3 4">AK35</strain>
    </source>
</reference>
<dbReference type="Pfam" id="PF00072">
    <property type="entry name" value="Response_reg"/>
    <property type="match status" value="1"/>
</dbReference>
<sequence length="168" mass="19144">MLSDQSRGSRTRNVPFAADNPPSFQEPLVILLIEDDPAHAEIVRRNLERCGIANALQHAKDGQEALDYLFHQGRYTDLASAPRPQVILLDLHLPKIEGLDVLRQIRASEELNGVPVVVLTTSASEPDVEQAYAYRASSYLVKPLDFDKFTRLIESFSHYWLTWNRYPR</sequence>
<keyword evidence="1" id="KW-0597">Phosphoprotein</keyword>
<dbReference type="STRING" id="1249627.D779_1373"/>
<dbReference type="eggNOG" id="COG0784">
    <property type="taxonomic scope" value="Bacteria"/>
</dbReference>
<protein>
    <submittedName>
        <fullName evidence="3">Response regulator receiver protein</fullName>
    </submittedName>
</protein>
<dbReference type="InterPro" id="IPR011006">
    <property type="entry name" value="CheY-like_superfamily"/>
</dbReference>
<evidence type="ECO:0000313" key="4">
    <source>
        <dbReference type="Proteomes" id="UP000019460"/>
    </source>
</evidence>
<feature type="domain" description="Response regulatory" evidence="2">
    <location>
        <begin position="29"/>
        <end position="157"/>
    </location>
</feature>
<dbReference type="CDD" id="cd17557">
    <property type="entry name" value="REC_Rcp-like"/>
    <property type="match status" value="1"/>
</dbReference>
<dbReference type="GO" id="GO:0000160">
    <property type="term" value="P:phosphorelay signal transduction system"/>
    <property type="evidence" value="ECO:0007669"/>
    <property type="project" value="InterPro"/>
</dbReference>
<dbReference type="EMBL" id="AONC01000026">
    <property type="protein sequence ID" value="EXJ15409.1"/>
    <property type="molecule type" value="Genomic_DNA"/>
</dbReference>
<proteinExistence type="predicted"/>
<gene>
    <name evidence="3" type="ORF">D779_1373</name>
</gene>
<dbReference type="InterPro" id="IPR001789">
    <property type="entry name" value="Sig_transdc_resp-reg_receiver"/>
</dbReference>